<proteinExistence type="predicted"/>
<evidence type="ECO:0000313" key="4">
    <source>
        <dbReference type="Proteomes" id="UP000051952"/>
    </source>
</evidence>
<feature type="transmembrane region" description="Helical" evidence="2">
    <location>
        <begin position="488"/>
        <end position="507"/>
    </location>
</feature>
<keyword evidence="2" id="KW-0472">Membrane</keyword>
<evidence type="ECO:0000256" key="1">
    <source>
        <dbReference type="SAM" id="MobiDB-lite"/>
    </source>
</evidence>
<evidence type="ECO:0000313" key="3">
    <source>
        <dbReference type="EMBL" id="CUG82555.1"/>
    </source>
</evidence>
<sequence length="817" mass="87731">LLSYAAPVTTVFPSALQMWSDNISVIGFQSLLSPEFASVVGAAVTPATSAAIVIAGGSWSPDPTVVAGDWPSLFVGLPLSLQQRIVTFFSTRLWNGQMIVPHGYIASTRSSSNELSVTDSSTVTITDTSVFTMSATNSYSQSISQPQSKSGTLSPSMPTATLSHTKPSSTLTTTPPLRLCPTIEAITIPFDMMDVDIASPLARNVLLVRFAASSNNFENGSFTWSLDLWKYVDFELVVTSPFRGETRGFDAVLSAPLRNASRANGWIPQDDTFQVMALELPTAVNYQLIGDEVIRILFSRDAVAGGCSPNGAQSVAPVPSFLTVMSADFTIHADMSMSLQAASAVVTVVGGTAGVFLAVFGDATTFVSVFDVQLLALLGQMKCALPDQIRFAEYAVYILSPFGGISPQWMALGGAILVLSVAIAHYLFVFIACFLRRDLPTLMHGKAFVRFPGISFALSSLLLAGILSGAFQSTDGTDGKAATSVGQALAGILFGIVFMAYLGNLLFREVPLMIDYRAYPEQDDPLLMKLMSSRSVNWWMPSGVWMARIAPYTAHRAFTAVVGAYNKTSLVTALMMHIHVILMSIVSGYHFADDACVIQYSILLVVQLCFTVFYAVRPPLRVRFLNLILAISNISIVAALAANIAYASNPQPHLSNVQSGLQLLVAAVSLVKVTSLCVIFVLEYRLSPPPLGPPAAPEKKRIPIAHEKSVDFSSSDDDDDSSVDTLGIRRTRPINAAALDDSFSSLASSARSIEEGKHRSSSPTSSPTHQQLPQRSLVNQIHQATIAMEGHNTHTEVSIANKNSTSFDSNDDDDDDL</sequence>
<gene>
    <name evidence="3" type="ORF">BSAL_87190</name>
</gene>
<feature type="transmembrane region" description="Helical" evidence="2">
    <location>
        <begin position="570"/>
        <end position="591"/>
    </location>
</feature>
<protein>
    <submittedName>
        <fullName evidence="3">Transmembrane protein, putative</fullName>
    </submittedName>
</protein>
<feature type="transmembrane region" description="Helical" evidence="2">
    <location>
        <begin position="447"/>
        <end position="468"/>
    </location>
</feature>
<feature type="compositionally biased region" description="Polar residues" evidence="1">
    <location>
        <begin position="769"/>
        <end position="783"/>
    </location>
</feature>
<feature type="transmembrane region" description="Helical" evidence="2">
    <location>
        <begin position="341"/>
        <end position="360"/>
    </location>
</feature>
<keyword evidence="4" id="KW-1185">Reference proteome</keyword>
<feature type="compositionally biased region" description="Polar residues" evidence="1">
    <location>
        <begin position="795"/>
        <end position="808"/>
    </location>
</feature>
<name>A0A0S4J8J9_BODSA</name>
<reference evidence="4" key="1">
    <citation type="submission" date="2015-09" db="EMBL/GenBank/DDBJ databases">
        <authorList>
            <consortium name="Pathogen Informatics"/>
        </authorList>
    </citation>
    <scope>NUCLEOTIDE SEQUENCE [LARGE SCALE GENOMIC DNA]</scope>
    <source>
        <strain evidence="4">Lake Konstanz</strain>
    </source>
</reference>
<keyword evidence="2" id="KW-1133">Transmembrane helix</keyword>
<feature type="transmembrane region" description="Helical" evidence="2">
    <location>
        <begin position="409"/>
        <end position="435"/>
    </location>
</feature>
<keyword evidence="2 3" id="KW-0812">Transmembrane</keyword>
<feature type="non-terminal residue" evidence="3">
    <location>
        <position position="1"/>
    </location>
</feature>
<feature type="transmembrane region" description="Helical" evidence="2">
    <location>
        <begin position="660"/>
        <end position="682"/>
    </location>
</feature>
<feature type="region of interest" description="Disordered" evidence="1">
    <location>
        <begin position="141"/>
        <end position="174"/>
    </location>
</feature>
<accession>A0A0S4J8J9</accession>
<feature type="region of interest" description="Disordered" evidence="1">
    <location>
        <begin position="749"/>
        <end position="817"/>
    </location>
</feature>
<evidence type="ECO:0000256" key="2">
    <source>
        <dbReference type="SAM" id="Phobius"/>
    </source>
</evidence>
<feature type="region of interest" description="Disordered" evidence="1">
    <location>
        <begin position="707"/>
        <end position="726"/>
    </location>
</feature>
<dbReference type="VEuPathDB" id="TriTrypDB:BSAL_87190"/>
<dbReference type="Proteomes" id="UP000051952">
    <property type="component" value="Unassembled WGS sequence"/>
</dbReference>
<dbReference type="OMA" id="WMARIAP"/>
<feature type="compositionally biased region" description="Polar residues" evidence="1">
    <location>
        <begin position="141"/>
        <end position="160"/>
    </location>
</feature>
<feature type="transmembrane region" description="Helical" evidence="2">
    <location>
        <begin position="597"/>
        <end position="616"/>
    </location>
</feature>
<feature type="transmembrane region" description="Helical" evidence="2">
    <location>
        <begin position="628"/>
        <end position="648"/>
    </location>
</feature>
<dbReference type="AlphaFoldDB" id="A0A0S4J8J9"/>
<dbReference type="EMBL" id="CYKH01001079">
    <property type="protein sequence ID" value="CUG82555.1"/>
    <property type="molecule type" value="Genomic_DNA"/>
</dbReference>
<feature type="compositionally biased region" description="Low complexity" evidence="1">
    <location>
        <begin position="161"/>
        <end position="174"/>
    </location>
</feature>
<organism evidence="3 4">
    <name type="scientific">Bodo saltans</name>
    <name type="common">Flagellated protozoan</name>
    <dbReference type="NCBI Taxonomy" id="75058"/>
    <lineage>
        <taxon>Eukaryota</taxon>
        <taxon>Discoba</taxon>
        <taxon>Euglenozoa</taxon>
        <taxon>Kinetoplastea</taxon>
        <taxon>Metakinetoplastina</taxon>
        <taxon>Eubodonida</taxon>
        <taxon>Bodonidae</taxon>
        <taxon>Bodo</taxon>
    </lineage>
</organism>